<dbReference type="GeneID" id="68355338"/>
<dbReference type="Proteomes" id="UP000824596">
    <property type="component" value="Unassembled WGS sequence"/>
</dbReference>
<dbReference type="SUPFAM" id="SSF52743">
    <property type="entry name" value="Subtilisin-like"/>
    <property type="match status" value="1"/>
</dbReference>
<sequence length="114" mass="12081">MTHINELHREDLTGNDIKVAIINTRVNCVGDGADPMDCHGHGTSIVAGYDPEDVFKGAAPNATIHAYRVTTCKTEKDGEITADVTEDNLMAGWLKAHNGGAQIIVSSDGFQGSS</sequence>
<keyword evidence="3" id="KW-1185">Reference proteome</keyword>
<evidence type="ECO:0000313" key="2">
    <source>
        <dbReference type="EMBL" id="KAH0963699.1"/>
    </source>
</evidence>
<organism evidence="2 3">
    <name type="scientific">Hirsutella rhossiliensis</name>
    <dbReference type="NCBI Taxonomy" id="111463"/>
    <lineage>
        <taxon>Eukaryota</taxon>
        <taxon>Fungi</taxon>
        <taxon>Dikarya</taxon>
        <taxon>Ascomycota</taxon>
        <taxon>Pezizomycotina</taxon>
        <taxon>Sordariomycetes</taxon>
        <taxon>Hypocreomycetidae</taxon>
        <taxon>Hypocreales</taxon>
        <taxon>Ophiocordycipitaceae</taxon>
        <taxon>Hirsutella</taxon>
    </lineage>
</organism>
<dbReference type="EMBL" id="JAIZPD010000005">
    <property type="protein sequence ID" value="KAH0963699.1"/>
    <property type="molecule type" value="Genomic_DNA"/>
</dbReference>
<dbReference type="RefSeq" id="XP_044721212.1">
    <property type="nucleotide sequence ID" value="XM_044864680.1"/>
</dbReference>
<feature type="domain" description="Peptidase S8/S53" evidence="1">
    <location>
        <begin position="22"/>
        <end position="109"/>
    </location>
</feature>
<evidence type="ECO:0000313" key="3">
    <source>
        <dbReference type="Proteomes" id="UP000824596"/>
    </source>
</evidence>
<proteinExistence type="predicted"/>
<gene>
    <name evidence="2" type="ORF">HRG_06209</name>
</gene>
<comment type="caution">
    <text evidence="2">The sequence shown here is derived from an EMBL/GenBank/DDBJ whole genome shotgun (WGS) entry which is preliminary data.</text>
</comment>
<reference evidence="2" key="1">
    <citation type="submission" date="2021-09" db="EMBL/GenBank/DDBJ databases">
        <title>A high-quality genome of the endoparasitic fungus Hirsutella rhossiliensis with a comparison of Hirsutella genomes reveals transposable elements contributing to genome size variation.</title>
        <authorList>
            <person name="Lin R."/>
            <person name="Jiao Y."/>
            <person name="Sun X."/>
            <person name="Ling J."/>
            <person name="Xie B."/>
            <person name="Cheng X."/>
        </authorList>
    </citation>
    <scope>NUCLEOTIDE SEQUENCE</scope>
    <source>
        <strain evidence="2">HR02</strain>
    </source>
</reference>
<protein>
    <recommendedName>
        <fullName evidence="1">Peptidase S8/S53 domain-containing protein</fullName>
    </recommendedName>
</protein>
<dbReference type="AlphaFoldDB" id="A0A9P8MYR8"/>
<dbReference type="Pfam" id="PF00082">
    <property type="entry name" value="Peptidase_S8"/>
    <property type="match status" value="1"/>
</dbReference>
<evidence type="ECO:0000259" key="1">
    <source>
        <dbReference type="Pfam" id="PF00082"/>
    </source>
</evidence>
<accession>A0A9P8MYR8</accession>
<dbReference type="GO" id="GO:0006508">
    <property type="term" value="P:proteolysis"/>
    <property type="evidence" value="ECO:0007669"/>
    <property type="project" value="InterPro"/>
</dbReference>
<dbReference type="Gene3D" id="3.40.50.200">
    <property type="entry name" value="Peptidase S8/S53 domain"/>
    <property type="match status" value="1"/>
</dbReference>
<name>A0A9P8MYR8_9HYPO</name>
<dbReference type="OrthoDB" id="10256524at2759"/>
<dbReference type="InterPro" id="IPR036852">
    <property type="entry name" value="Peptidase_S8/S53_dom_sf"/>
</dbReference>
<dbReference type="GO" id="GO:0004252">
    <property type="term" value="F:serine-type endopeptidase activity"/>
    <property type="evidence" value="ECO:0007669"/>
    <property type="project" value="InterPro"/>
</dbReference>
<dbReference type="InterPro" id="IPR000209">
    <property type="entry name" value="Peptidase_S8/S53_dom"/>
</dbReference>